<comment type="caution">
    <text evidence="6">The sequence shown here is derived from an EMBL/GenBank/DDBJ whole genome shotgun (WGS) entry which is preliminary data.</text>
</comment>
<dbReference type="Gene3D" id="2.70.98.70">
    <property type="match status" value="1"/>
</dbReference>
<reference evidence="6" key="1">
    <citation type="submission" date="2019-06" db="EMBL/GenBank/DDBJ databases">
        <authorList>
            <person name="Deangelis K."/>
            <person name="Huntemann M."/>
            <person name="Clum A."/>
            <person name="Pillay M."/>
            <person name="Palaniappan K."/>
            <person name="Varghese N."/>
            <person name="Mikhailova N."/>
            <person name="Stamatis D."/>
            <person name="Reddy T."/>
            <person name="Daum C."/>
            <person name="Shapiro N."/>
            <person name="Ivanova N."/>
            <person name="Kyrpides N."/>
            <person name="Woyke T."/>
        </authorList>
    </citation>
    <scope>NUCLEOTIDE SEQUENCE [LARGE SCALE GENOMIC DNA]</scope>
    <source>
        <strain evidence="6">128R</strain>
    </source>
</reference>
<feature type="domain" description="Heparinase II/III-like C-terminal" evidence="5">
    <location>
        <begin position="370"/>
        <end position="531"/>
    </location>
</feature>
<evidence type="ECO:0000256" key="1">
    <source>
        <dbReference type="ARBA" id="ARBA00004418"/>
    </source>
</evidence>
<dbReference type="InterPro" id="IPR012480">
    <property type="entry name" value="Hepar_II_III_C"/>
</dbReference>
<accession>A0A542CYN8</accession>
<evidence type="ECO:0000256" key="3">
    <source>
        <dbReference type="ARBA" id="ARBA00022764"/>
    </source>
</evidence>
<dbReference type="GO" id="GO:0016829">
    <property type="term" value="F:lyase activity"/>
    <property type="evidence" value="ECO:0007669"/>
    <property type="project" value="UniProtKB-KW"/>
</dbReference>
<sequence>MPYLERLKQIRSLGNSECARDVVERLIADNQQVLNHSEHVPNHSKATWNLYYFCPEHGVRLDWRWDSPEQHRCPIDGAIFSGEPFDGGWWRGLNGLNARACHDLGLLWLLTDDAHYLQKVRNLLLGYAKHYPDYEVHGGIPYNGPGKANAQTLCEANCHHDFALGYYYVRDALPPEEQAYIEERLLHEGARFLMAHRGEQLHNHEVKIGGTIGIIGLVINEPEYLEFALEGKYGLKGQLRRGVLKEGLWFEGSVHYHYYALQAFLQFEKLASGTPFSLANEPNLAKMLSFPLTLLDQTGCFPRINDCIAGQERLSHTHIYEFAYRQYGEQAYADALHQIYRHKPRNDIEALLYGVNPLPAESNTPLATEVHAAEAGLTLYRDNQHGHQLLVKHSPYGGEHDHYDRLGVTLLRAGVELLPDLGTTGYGAALHYGYYKNSATHNTLVIEQANQPPALPYLLSRQNEAAFKLLDVEVDWGLPYPGLDSHTRVQWDEQAYRDVRFRRILLWLDEAVIEIDLVHNPYARQMDLVWLVRGELEHKNALWRSVDNPIVSGPLTRLHHCVSLPISGCQPLNYDIKGAAPFRQWLHGQGELLAGRSPDNPATHDLSCLLLRSHEKQGRFVMVHDLSIDCPITDIVMAWRQNYLDLTLTRGGIEHKFELWIKPKASRVVMVSEKPTV</sequence>
<dbReference type="Pfam" id="PF07940">
    <property type="entry name" value="Hepar_II_III_C"/>
    <property type="match status" value="1"/>
</dbReference>
<keyword evidence="3" id="KW-0574">Periplasm</keyword>
<dbReference type="PANTHER" id="PTHR39210:SF1">
    <property type="entry name" value="HEPARIN-SULFATE LYASE"/>
    <property type="match status" value="1"/>
</dbReference>
<evidence type="ECO:0000256" key="4">
    <source>
        <dbReference type="ARBA" id="ARBA00023239"/>
    </source>
</evidence>
<dbReference type="Gene3D" id="1.50.10.100">
    <property type="entry name" value="Chondroitin AC/alginate lyase"/>
    <property type="match status" value="1"/>
</dbReference>
<protein>
    <submittedName>
        <fullName evidence="6">Alginate lyase</fullName>
    </submittedName>
</protein>
<name>A0A542CYN8_SERFO</name>
<dbReference type="AlphaFoldDB" id="A0A542CYN8"/>
<dbReference type="InterPro" id="IPR008929">
    <property type="entry name" value="Chondroitin_lyas"/>
</dbReference>
<reference evidence="6" key="2">
    <citation type="submission" date="2019-08" db="EMBL/GenBank/DDBJ databases">
        <title>Investigation of anaerobic lignin degradation for improved lignocellulosic biofuels.</title>
        <authorList>
            <person name="Deangelis K.PhD."/>
        </authorList>
    </citation>
    <scope>NUCLEOTIDE SEQUENCE [LARGE SCALE GENOMIC DNA]</scope>
    <source>
        <strain evidence="6">128R</strain>
    </source>
</reference>
<evidence type="ECO:0000313" key="6">
    <source>
        <dbReference type="EMBL" id="TVZ70451.1"/>
    </source>
</evidence>
<dbReference type="SUPFAM" id="SSF48230">
    <property type="entry name" value="Chondroitin AC/alginate lyase"/>
    <property type="match status" value="1"/>
</dbReference>
<proteinExistence type="predicted"/>
<organism evidence="6">
    <name type="scientific">Serratia fonticola</name>
    <dbReference type="NCBI Taxonomy" id="47917"/>
    <lineage>
        <taxon>Bacteria</taxon>
        <taxon>Pseudomonadati</taxon>
        <taxon>Pseudomonadota</taxon>
        <taxon>Gammaproteobacteria</taxon>
        <taxon>Enterobacterales</taxon>
        <taxon>Yersiniaceae</taxon>
        <taxon>Serratia</taxon>
    </lineage>
</organism>
<evidence type="ECO:0000256" key="2">
    <source>
        <dbReference type="ARBA" id="ARBA00022729"/>
    </source>
</evidence>
<keyword evidence="4 6" id="KW-0456">Lyase</keyword>
<dbReference type="EMBL" id="VISQ01000001">
    <property type="protein sequence ID" value="TVZ70451.1"/>
    <property type="molecule type" value="Genomic_DNA"/>
</dbReference>
<dbReference type="GO" id="GO:0042597">
    <property type="term" value="C:periplasmic space"/>
    <property type="evidence" value="ECO:0007669"/>
    <property type="project" value="UniProtKB-SubCell"/>
</dbReference>
<keyword evidence="2" id="KW-0732">Signal</keyword>
<comment type="subcellular location">
    <subcellularLocation>
        <location evidence="1">Periplasm</location>
    </subcellularLocation>
</comment>
<dbReference type="OrthoDB" id="9772435at2"/>
<dbReference type="PANTHER" id="PTHR39210">
    <property type="entry name" value="HEPARIN-SULFATE LYASE"/>
    <property type="match status" value="1"/>
</dbReference>
<evidence type="ECO:0000259" key="5">
    <source>
        <dbReference type="Pfam" id="PF07940"/>
    </source>
</evidence>
<gene>
    <name evidence="6" type="ORF">FHU10_3024</name>
</gene>